<feature type="coiled-coil region" evidence="6">
    <location>
        <begin position="158"/>
        <end position="192"/>
    </location>
</feature>
<evidence type="ECO:0000256" key="2">
    <source>
        <dbReference type="ARBA" id="ARBA00023015"/>
    </source>
</evidence>
<evidence type="ECO:0000256" key="4">
    <source>
        <dbReference type="ARBA" id="ARBA00023163"/>
    </source>
</evidence>
<dbReference type="InterPro" id="IPR046347">
    <property type="entry name" value="bZIP_sf"/>
</dbReference>
<comment type="subcellular location">
    <subcellularLocation>
        <location evidence="1">Nucleus</location>
    </subcellularLocation>
</comment>
<name>A0AAV7JLD1_9METZ</name>
<evidence type="ECO:0000256" key="6">
    <source>
        <dbReference type="SAM" id="Coils"/>
    </source>
</evidence>
<proteinExistence type="predicted"/>
<dbReference type="PANTHER" id="PTHR45879">
    <property type="entry name" value="CYCLIC AMP RESPONSE ELEMENT-BINDING PROTEIN B"/>
    <property type="match status" value="1"/>
</dbReference>
<organism evidence="9 10">
    <name type="scientific">Oopsacas minuta</name>
    <dbReference type="NCBI Taxonomy" id="111878"/>
    <lineage>
        <taxon>Eukaryota</taxon>
        <taxon>Metazoa</taxon>
        <taxon>Porifera</taxon>
        <taxon>Hexactinellida</taxon>
        <taxon>Hexasterophora</taxon>
        <taxon>Lyssacinosida</taxon>
        <taxon>Leucopsacidae</taxon>
        <taxon>Oopsacas</taxon>
    </lineage>
</organism>
<comment type="caution">
    <text evidence="9">The sequence shown here is derived from an EMBL/GenBank/DDBJ whole genome shotgun (WGS) entry which is preliminary data.</text>
</comment>
<feature type="domain" description="BZIP" evidence="8">
    <location>
        <begin position="140"/>
        <end position="191"/>
    </location>
</feature>
<evidence type="ECO:0000256" key="3">
    <source>
        <dbReference type="ARBA" id="ARBA00023125"/>
    </source>
</evidence>
<dbReference type="SMART" id="SM00338">
    <property type="entry name" value="BRLZ"/>
    <property type="match status" value="1"/>
</dbReference>
<gene>
    <name evidence="9" type="ORF">LOD99_11607</name>
</gene>
<evidence type="ECO:0000259" key="8">
    <source>
        <dbReference type="PROSITE" id="PS50217"/>
    </source>
</evidence>
<dbReference type="GO" id="GO:0005634">
    <property type="term" value="C:nucleus"/>
    <property type="evidence" value="ECO:0007669"/>
    <property type="project" value="UniProtKB-SubCell"/>
</dbReference>
<dbReference type="Proteomes" id="UP001165289">
    <property type="component" value="Unassembled WGS sequence"/>
</dbReference>
<evidence type="ECO:0000256" key="1">
    <source>
        <dbReference type="ARBA" id="ARBA00004123"/>
    </source>
</evidence>
<dbReference type="EMBL" id="JAKMXF010000321">
    <property type="protein sequence ID" value="KAI6649240.1"/>
    <property type="molecule type" value="Genomic_DNA"/>
</dbReference>
<accession>A0AAV7JLD1</accession>
<dbReference type="PRINTS" id="PR00041">
    <property type="entry name" value="LEUZIPPRCREB"/>
</dbReference>
<evidence type="ECO:0000313" key="10">
    <source>
        <dbReference type="Proteomes" id="UP001165289"/>
    </source>
</evidence>
<dbReference type="AlphaFoldDB" id="A0AAV7JLD1"/>
<dbReference type="PROSITE" id="PS50217">
    <property type="entry name" value="BZIP"/>
    <property type="match status" value="1"/>
</dbReference>
<dbReference type="GO" id="GO:0000981">
    <property type="term" value="F:DNA-binding transcription factor activity, RNA polymerase II-specific"/>
    <property type="evidence" value="ECO:0007669"/>
    <property type="project" value="TreeGrafter"/>
</dbReference>
<dbReference type="GO" id="GO:0005667">
    <property type="term" value="C:transcription regulator complex"/>
    <property type="evidence" value="ECO:0007669"/>
    <property type="project" value="TreeGrafter"/>
</dbReference>
<evidence type="ECO:0000313" key="9">
    <source>
        <dbReference type="EMBL" id="KAI6649240.1"/>
    </source>
</evidence>
<reference evidence="9 10" key="1">
    <citation type="journal article" date="2023" name="BMC Biol.">
        <title>The compact genome of the sponge Oopsacas minuta (Hexactinellida) is lacking key metazoan core genes.</title>
        <authorList>
            <person name="Santini S."/>
            <person name="Schenkelaars Q."/>
            <person name="Jourda C."/>
            <person name="Duchesne M."/>
            <person name="Belahbib H."/>
            <person name="Rocher C."/>
            <person name="Selva M."/>
            <person name="Riesgo A."/>
            <person name="Vervoort M."/>
            <person name="Leys S.P."/>
            <person name="Kodjabachian L."/>
            <person name="Le Bivic A."/>
            <person name="Borchiellini C."/>
            <person name="Claverie J.M."/>
            <person name="Renard E."/>
        </authorList>
    </citation>
    <scope>NUCLEOTIDE SEQUENCE [LARGE SCALE GENOMIC DNA]</scope>
    <source>
        <strain evidence="9">SPO-2</strain>
    </source>
</reference>
<sequence>MQHFSPNRRILDDLAGNSALNPEIKKEPMRDQIDCIDNNSENQPQQPMLPPNMSQEMTMPNQVNVLSSAAKYVFQNPGQVQLLTTSAGHEQTSINPMSLSNQTSAIRPPYQSIHPGMLSPALFMTPQAITTQQQMADEAAKKREIRLQKNRLAAKECRRKKKEYVKCLESRVQVLENQNKALIDELRSLKDLYLPKNTDVNAPNRPSNSDTGLKDASDPHQ</sequence>
<dbReference type="SUPFAM" id="SSF57959">
    <property type="entry name" value="Leucine zipper domain"/>
    <property type="match status" value="1"/>
</dbReference>
<dbReference type="Gene3D" id="1.20.5.170">
    <property type="match status" value="1"/>
</dbReference>
<dbReference type="FunFam" id="1.20.5.170:FF:000003">
    <property type="entry name" value="cAMP-responsive element modulator isoform X2"/>
    <property type="match status" value="1"/>
</dbReference>
<dbReference type="InterPro" id="IPR004827">
    <property type="entry name" value="bZIP"/>
</dbReference>
<dbReference type="InterPro" id="IPR001630">
    <property type="entry name" value="Leuzip_CREB"/>
</dbReference>
<keyword evidence="10" id="KW-1185">Reference proteome</keyword>
<dbReference type="GO" id="GO:0000978">
    <property type="term" value="F:RNA polymerase II cis-regulatory region sequence-specific DNA binding"/>
    <property type="evidence" value="ECO:0007669"/>
    <property type="project" value="TreeGrafter"/>
</dbReference>
<feature type="compositionally biased region" description="Polar residues" evidence="7">
    <location>
        <begin position="198"/>
        <end position="211"/>
    </location>
</feature>
<keyword evidence="6" id="KW-0175">Coiled coil</keyword>
<dbReference type="Pfam" id="PF00170">
    <property type="entry name" value="bZIP_1"/>
    <property type="match status" value="1"/>
</dbReference>
<keyword evidence="5" id="KW-0539">Nucleus</keyword>
<dbReference type="PROSITE" id="PS00036">
    <property type="entry name" value="BZIP_BASIC"/>
    <property type="match status" value="1"/>
</dbReference>
<dbReference type="CDD" id="cd14690">
    <property type="entry name" value="bZIP_CREB1"/>
    <property type="match status" value="1"/>
</dbReference>
<evidence type="ECO:0000256" key="5">
    <source>
        <dbReference type="ARBA" id="ARBA00023242"/>
    </source>
</evidence>
<keyword evidence="2" id="KW-0805">Transcription regulation</keyword>
<feature type="compositionally biased region" description="Basic and acidic residues" evidence="7">
    <location>
        <begin position="212"/>
        <end position="221"/>
    </location>
</feature>
<keyword evidence="4" id="KW-0804">Transcription</keyword>
<feature type="region of interest" description="Disordered" evidence="7">
    <location>
        <begin position="194"/>
        <end position="221"/>
    </location>
</feature>
<feature type="region of interest" description="Disordered" evidence="7">
    <location>
        <begin position="1"/>
        <end position="27"/>
    </location>
</feature>
<evidence type="ECO:0000256" key="7">
    <source>
        <dbReference type="SAM" id="MobiDB-lite"/>
    </source>
</evidence>
<keyword evidence="3" id="KW-0238">DNA-binding</keyword>
<dbReference type="PANTHER" id="PTHR45879:SF3">
    <property type="entry name" value="CYCLIC AMP RESPONSE ELEMENT-BINDING PROTEIN B"/>
    <property type="match status" value="1"/>
</dbReference>
<protein>
    <submittedName>
        <fullName evidence="9">cAMP-responsive element modulator isoform X13</fullName>
    </submittedName>
</protein>